<evidence type="ECO:0000256" key="1">
    <source>
        <dbReference type="SAM" id="MobiDB-lite"/>
    </source>
</evidence>
<accession>A0AAV0Z4A0</accession>
<protein>
    <submittedName>
        <fullName evidence="2">Uncharacterized protein</fullName>
    </submittedName>
</protein>
<dbReference type="EMBL" id="OX451735">
    <property type="protein sequence ID" value="CAI8593375.1"/>
    <property type="molecule type" value="Genomic_DNA"/>
</dbReference>
<feature type="region of interest" description="Disordered" evidence="1">
    <location>
        <begin position="73"/>
        <end position="92"/>
    </location>
</feature>
<organism evidence="2 3">
    <name type="scientific">Vicia faba</name>
    <name type="common">Broad bean</name>
    <name type="synonym">Faba vulgaris</name>
    <dbReference type="NCBI Taxonomy" id="3906"/>
    <lineage>
        <taxon>Eukaryota</taxon>
        <taxon>Viridiplantae</taxon>
        <taxon>Streptophyta</taxon>
        <taxon>Embryophyta</taxon>
        <taxon>Tracheophyta</taxon>
        <taxon>Spermatophyta</taxon>
        <taxon>Magnoliopsida</taxon>
        <taxon>eudicotyledons</taxon>
        <taxon>Gunneridae</taxon>
        <taxon>Pentapetalae</taxon>
        <taxon>rosids</taxon>
        <taxon>fabids</taxon>
        <taxon>Fabales</taxon>
        <taxon>Fabaceae</taxon>
        <taxon>Papilionoideae</taxon>
        <taxon>50 kb inversion clade</taxon>
        <taxon>NPAAA clade</taxon>
        <taxon>Hologalegina</taxon>
        <taxon>IRL clade</taxon>
        <taxon>Fabeae</taxon>
        <taxon>Vicia</taxon>
    </lineage>
</organism>
<gene>
    <name evidence="2" type="ORF">VFH_I088520</name>
</gene>
<proteinExistence type="predicted"/>
<dbReference type="AlphaFoldDB" id="A0AAV0Z4A0"/>
<evidence type="ECO:0000313" key="2">
    <source>
        <dbReference type="EMBL" id="CAI8593375.1"/>
    </source>
</evidence>
<reference evidence="2 3" key="1">
    <citation type="submission" date="2023-01" db="EMBL/GenBank/DDBJ databases">
        <authorList>
            <person name="Kreplak J."/>
        </authorList>
    </citation>
    <scope>NUCLEOTIDE SEQUENCE [LARGE SCALE GENOMIC DNA]</scope>
</reference>
<sequence length="160" mass="16951">MAHKSNMAVPSYGTVSSSNFQNRFATSFSNPQNAASGPATGRAAPLSGFPISPSLSPFDTLLLLLNSPLSESTTAQRFPLRDANATTAQRFPLRDANATTAQLSPSRDANATPAQLLPFRDANATTAQLFPLGDANATTVQLFPFRDPTPAEEEDQGCCF</sequence>
<name>A0AAV0Z4A0_VICFA</name>
<keyword evidence="3" id="KW-1185">Reference proteome</keyword>
<evidence type="ECO:0000313" key="3">
    <source>
        <dbReference type="Proteomes" id="UP001157006"/>
    </source>
</evidence>
<dbReference type="Proteomes" id="UP001157006">
    <property type="component" value="Chromosome 1S"/>
</dbReference>